<sequence>MPHRRIRKALAAALLVIAPALALAGCGAGNDAETLQIAPDTPATTLGSLKVQNVVLVSPAVGRGGPLAVTGSIYNGGTAPDQLQQVTVNELPQPAVFTPTPQRPEMRIGPNESLQLGGPGNATAVVPNPADLVTSGQSRRVTFRFAREGEVTMWVTVLPATGIYAGFGPVAAIAGQ</sequence>
<dbReference type="PROSITE" id="PS51257">
    <property type="entry name" value="PROKAR_LIPOPROTEIN"/>
    <property type="match status" value="1"/>
</dbReference>
<evidence type="ECO:0008006" key="4">
    <source>
        <dbReference type="Google" id="ProtNLM"/>
    </source>
</evidence>
<evidence type="ECO:0000313" key="3">
    <source>
        <dbReference type="Proteomes" id="UP001500466"/>
    </source>
</evidence>
<dbReference type="SUPFAM" id="SSF110087">
    <property type="entry name" value="DR1885-like metal-binding protein"/>
    <property type="match status" value="1"/>
</dbReference>
<feature type="signal peptide" evidence="1">
    <location>
        <begin position="1"/>
        <end position="24"/>
    </location>
</feature>
<evidence type="ECO:0000256" key="1">
    <source>
        <dbReference type="SAM" id="SignalP"/>
    </source>
</evidence>
<dbReference type="RefSeq" id="WP_345675913.1">
    <property type="nucleotide sequence ID" value="NZ_BAABHS010000009.1"/>
</dbReference>
<dbReference type="EMBL" id="BAABHS010000009">
    <property type="protein sequence ID" value="GAA4963795.1"/>
    <property type="molecule type" value="Genomic_DNA"/>
</dbReference>
<dbReference type="InterPro" id="IPR036182">
    <property type="entry name" value="PCuAC_sf"/>
</dbReference>
<reference evidence="3" key="1">
    <citation type="journal article" date="2019" name="Int. J. Syst. Evol. Microbiol.">
        <title>The Global Catalogue of Microorganisms (GCM) 10K type strain sequencing project: providing services to taxonomists for standard genome sequencing and annotation.</title>
        <authorList>
            <consortium name="The Broad Institute Genomics Platform"/>
            <consortium name="The Broad Institute Genome Sequencing Center for Infectious Disease"/>
            <person name="Wu L."/>
            <person name="Ma J."/>
        </authorList>
    </citation>
    <scope>NUCLEOTIDE SEQUENCE [LARGE SCALE GENOMIC DNA]</scope>
    <source>
        <strain evidence="3">JCM 17986</strain>
    </source>
</reference>
<name>A0ABP9H8C9_9ACTN</name>
<evidence type="ECO:0000313" key="2">
    <source>
        <dbReference type="EMBL" id="GAA4963795.1"/>
    </source>
</evidence>
<keyword evidence="1" id="KW-0732">Signal</keyword>
<comment type="caution">
    <text evidence="2">The sequence shown here is derived from an EMBL/GenBank/DDBJ whole genome shotgun (WGS) entry which is preliminary data.</text>
</comment>
<feature type="chain" id="PRO_5047441268" description="Copper(I)-binding protein" evidence="1">
    <location>
        <begin position="25"/>
        <end position="176"/>
    </location>
</feature>
<proteinExistence type="predicted"/>
<accession>A0ABP9H8C9</accession>
<organism evidence="2 3">
    <name type="scientific">Yinghuangia aomiensis</name>
    <dbReference type="NCBI Taxonomy" id="676205"/>
    <lineage>
        <taxon>Bacteria</taxon>
        <taxon>Bacillati</taxon>
        <taxon>Actinomycetota</taxon>
        <taxon>Actinomycetes</taxon>
        <taxon>Kitasatosporales</taxon>
        <taxon>Streptomycetaceae</taxon>
        <taxon>Yinghuangia</taxon>
    </lineage>
</organism>
<keyword evidence="3" id="KW-1185">Reference proteome</keyword>
<gene>
    <name evidence="2" type="ORF">GCM10023205_29680</name>
</gene>
<dbReference type="Proteomes" id="UP001500466">
    <property type="component" value="Unassembled WGS sequence"/>
</dbReference>
<protein>
    <recommendedName>
        <fullName evidence="4">Copper(I)-binding protein</fullName>
    </recommendedName>
</protein>